<keyword evidence="6" id="KW-0472">Membrane</keyword>
<comment type="caution">
    <text evidence="9">The sequence shown here is derived from an EMBL/GenBank/DDBJ whole genome shotgun (WGS) entry which is preliminary data.</text>
</comment>
<dbReference type="CDD" id="cd00112">
    <property type="entry name" value="LDLa"/>
    <property type="match status" value="1"/>
</dbReference>
<dbReference type="GO" id="GO:0005886">
    <property type="term" value="C:plasma membrane"/>
    <property type="evidence" value="ECO:0007669"/>
    <property type="project" value="TreeGrafter"/>
</dbReference>
<protein>
    <submittedName>
        <fullName evidence="9">Uncharacterized protein</fullName>
    </submittedName>
</protein>
<name>A0A8S3HPH8_9BILA</name>
<dbReference type="Gene3D" id="4.10.400.10">
    <property type="entry name" value="Low-density Lipoprotein Receptor"/>
    <property type="match status" value="1"/>
</dbReference>
<keyword evidence="3" id="KW-0812">Transmembrane</keyword>
<dbReference type="GO" id="GO:0012505">
    <property type="term" value="C:endomembrane system"/>
    <property type="evidence" value="ECO:0007669"/>
    <property type="project" value="UniProtKB-SubCell"/>
</dbReference>
<sequence>VLNDEQPLYPRGKTLHIRPISVAYLGSYRCSIPNSNYIDANSVLTFGGSAPAPVAPVQPVQPVQPVEPVEPVEPVQPNYSVCDINEAHCRNGRCIPRSYLCDGKNDCGDNSDETCGPPDGSGTDVCQPNEIHCSNPNRGRKCVQKFWMCDGDR</sequence>
<dbReference type="InterPro" id="IPR036055">
    <property type="entry name" value="LDL_receptor-like_sf"/>
</dbReference>
<dbReference type="InterPro" id="IPR023415">
    <property type="entry name" value="LDLR_class-A_CS"/>
</dbReference>
<feature type="non-terminal residue" evidence="9">
    <location>
        <position position="153"/>
    </location>
</feature>
<reference evidence="9" key="1">
    <citation type="submission" date="2021-02" db="EMBL/GenBank/DDBJ databases">
        <authorList>
            <person name="Nowell W R."/>
        </authorList>
    </citation>
    <scope>NUCLEOTIDE SEQUENCE</scope>
</reference>
<dbReference type="PROSITE" id="PS50068">
    <property type="entry name" value="LDLRA_2"/>
    <property type="match status" value="1"/>
</dbReference>
<dbReference type="FunFam" id="4.10.400.10:FF:000005">
    <property type="entry name" value="low-density lipoprotein receptor-related protein 1B"/>
    <property type="match status" value="1"/>
</dbReference>
<accession>A0A8S3HPH8</accession>
<evidence type="ECO:0000256" key="8">
    <source>
        <dbReference type="PROSITE-ProRule" id="PRU00124"/>
    </source>
</evidence>
<evidence type="ECO:0000256" key="6">
    <source>
        <dbReference type="ARBA" id="ARBA00023136"/>
    </source>
</evidence>
<evidence type="ECO:0000256" key="4">
    <source>
        <dbReference type="ARBA" id="ARBA00022737"/>
    </source>
</evidence>
<keyword evidence="4" id="KW-0677">Repeat</keyword>
<dbReference type="InterPro" id="IPR002172">
    <property type="entry name" value="LDrepeatLR_classA_rpt"/>
</dbReference>
<feature type="non-terminal residue" evidence="9">
    <location>
        <position position="1"/>
    </location>
</feature>
<dbReference type="GO" id="GO:0016192">
    <property type="term" value="P:vesicle-mediated transport"/>
    <property type="evidence" value="ECO:0007669"/>
    <property type="project" value="UniProtKB-ARBA"/>
</dbReference>
<keyword evidence="7 8" id="KW-1015">Disulfide bond</keyword>
<dbReference type="SMART" id="SM00192">
    <property type="entry name" value="LDLa"/>
    <property type="match status" value="1"/>
</dbReference>
<dbReference type="PROSITE" id="PS01209">
    <property type="entry name" value="LDLRA_1"/>
    <property type="match status" value="1"/>
</dbReference>
<organism evidence="9 10">
    <name type="scientific">Rotaria magnacalcarata</name>
    <dbReference type="NCBI Taxonomy" id="392030"/>
    <lineage>
        <taxon>Eukaryota</taxon>
        <taxon>Metazoa</taxon>
        <taxon>Spiralia</taxon>
        <taxon>Gnathifera</taxon>
        <taxon>Rotifera</taxon>
        <taxon>Eurotatoria</taxon>
        <taxon>Bdelloidea</taxon>
        <taxon>Philodinida</taxon>
        <taxon>Philodinidae</taxon>
        <taxon>Rotaria</taxon>
    </lineage>
</organism>
<dbReference type="EMBL" id="CAJOBI010322140">
    <property type="protein sequence ID" value="CAF5186752.1"/>
    <property type="molecule type" value="Genomic_DNA"/>
</dbReference>
<dbReference type="PANTHER" id="PTHR24270:SF24">
    <property type="entry name" value="LOW-DENSITY LIPOPROTEIN RECEPTOR CLASS A DOMAIN-CONTAINING PROTEIN 3"/>
    <property type="match status" value="1"/>
</dbReference>
<dbReference type="Proteomes" id="UP000676336">
    <property type="component" value="Unassembled WGS sequence"/>
</dbReference>
<gene>
    <name evidence="9" type="ORF">SMN809_LOCUS70758</name>
</gene>
<evidence type="ECO:0000256" key="1">
    <source>
        <dbReference type="ARBA" id="ARBA00004167"/>
    </source>
</evidence>
<comment type="subcellular location">
    <subcellularLocation>
        <location evidence="2">Endomembrane system</location>
    </subcellularLocation>
    <subcellularLocation>
        <location evidence="1">Membrane</location>
        <topology evidence="1">Single-pass membrane protein</topology>
    </subcellularLocation>
</comment>
<evidence type="ECO:0000313" key="10">
    <source>
        <dbReference type="Proteomes" id="UP000676336"/>
    </source>
</evidence>
<comment type="caution">
    <text evidence="8">Lacks conserved residue(s) required for the propagation of feature annotation.</text>
</comment>
<proteinExistence type="predicted"/>
<evidence type="ECO:0000256" key="7">
    <source>
        <dbReference type="ARBA" id="ARBA00023157"/>
    </source>
</evidence>
<evidence type="ECO:0000256" key="2">
    <source>
        <dbReference type="ARBA" id="ARBA00004308"/>
    </source>
</evidence>
<dbReference type="AlphaFoldDB" id="A0A8S3HPH8"/>
<feature type="disulfide bond" evidence="8">
    <location>
        <begin position="82"/>
        <end position="94"/>
    </location>
</feature>
<dbReference type="Pfam" id="PF00057">
    <property type="entry name" value="Ldl_recept_a"/>
    <property type="match status" value="1"/>
</dbReference>
<dbReference type="InterPro" id="IPR050685">
    <property type="entry name" value="LDLR"/>
</dbReference>
<dbReference type="SUPFAM" id="SSF57424">
    <property type="entry name" value="LDL receptor-like module"/>
    <property type="match status" value="1"/>
</dbReference>
<dbReference type="PRINTS" id="PR00261">
    <property type="entry name" value="LDLRECEPTOR"/>
</dbReference>
<evidence type="ECO:0000256" key="3">
    <source>
        <dbReference type="ARBA" id="ARBA00022692"/>
    </source>
</evidence>
<dbReference type="PANTHER" id="PTHR24270">
    <property type="entry name" value="LOW-DENSITY LIPOPROTEIN RECEPTOR-RELATED"/>
    <property type="match status" value="1"/>
</dbReference>
<keyword evidence="5" id="KW-1133">Transmembrane helix</keyword>
<evidence type="ECO:0000313" key="9">
    <source>
        <dbReference type="EMBL" id="CAF5186752.1"/>
    </source>
</evidence>
<feature type="disulfide bond" evidence="8">
    <location>
        <begin position="89"/>
        <end position="107"/>
    </location>
</feature>
<evidence type="ECO:0000256" key="5">
    <source>
        <dbReference type="ARBA" id="ARBA00022989"/>
    </source>
</evidence>